<evidence type="ECO:0000313" key="2">
    <source>
        <dbReference type="Proteomes" id="UP000824321"/>
    </source>
</evidence>
<dbReference type="RefSeq" id="WP_221431324.1">
    <property type="nucleotide sequence ID" value="NZ_CP081294.1"/>
</dbReference>
<gene>
    <name evidence="1" type="ORF">K3136_02325</name>
</gene>
<sequence>MEFFSSVVSGGEKSEDVTWLSDQMCNWLSSKLEQFEVDGKIERILFQPICLPKDLSHFEESFAVRERGALLHICPEIDYDAFEREDRASASALIFSGLVEGIRTFLGRGRYKQQLIAIIERLEEVQIDRFVASIADKKMDLPKREPIDPMSVERLEALLESWPDGKNVRDRKTAERLLVRLKEGHGHEG</sequence>
<name>A0ABX9A2T4_9SPHN</name>
<evidence type="ECO:0008006" key="3">
    <source>
        <dbReference type="Google" id="ProtNLM"/>
    </source>
</evidence>
<evidence type="ECO:0000313" key="1">
    <source>
        <dbReference type="EMBL" id="QZD95585.1"/>
    </source>
</evidence>
<organism evidence="1 2">
    <name type="scientific">Qipengyuania gelatinilytica</name>
    <dbReference type="NCBI Taxonomy" id="2867231"/>
    <lineage>
        <taxon>Bacteria</taxon>
        <taxon>Pseudomonadati</taxon>
        <taxon>Pseudomonadota</taxon>
        <taxon>Alphaproteobacteria</taxon>
        <taxon>Sphingomonadales</taxon>
        <taxon>Erythrobacteraceae</taxon>
        <taxon>Qipengyuania</taxon>
    </lineage>
</organism>
<dbReference type="EMBL" id="CP081294">
    <property type="protein sequence ID" value="QZD95585.1"/>
    <property type="molecule type" value="Genomic_DNA"/>
</dbReference>
<accession>A0ABX9A2T4</accession>
<reference evidence="1 2" key="1">
    <citation type="submission" date="2021-08" db="EMBL/GenBank/DDBJ databases">
        <title>Comparative Genomics Analysis of the Genus Qipengyuania Reveals Extensive Genetic Diversity and Metabolic Versatility, Including the Description of Fifteen Novel Species.</title>
        <authorList>
            <person name="Liu Y."/>
        </authorList>
    </citation>
    <scope>NUCLEOTIDE SEQUENCE [LARGE SCALE GENOMIC DNA]</scope>
    <source>
        <strain evidence="1 2">1NDH1</strain>
    </source>
</reference>
<proteinExistence type="predicted"/>
<dbReference type="Proteomes" id="UP000824321">
    <property type="component" value="Chromosome"/>
</dbReference>
<keyword evidence="2" id="KW-1185">Reference proteome</keyword>
<protein>
    <recommendedName>
        <fullName evidence="3">DUF4194 domain-containing protein</fullName>
    </recommendedName>
</protein>